<accession>A0A915ESC7</accession>
<dbReference type="Gene3D" id="1.10.8.270">
    <property type="entry name" value="putative rabgap domain of human tbc1 domain family member 14 like domains"/>
    <property type="match status" value="1"/>
</dbReference>
<dbReference type="SUPFAM" id="SSF47923">
    <property type="entry name" value="Ypt/Rab-GAP domain of gyp1p"/>
    <property type="match status" value="2"/>
</dbReference>
<dbReference type="Pfam" id="PF00566">
    <property type="entry name" value="RabGAP-TBC"/>
    <property type="match status" value="1"/>
</dbReference>
<dbReference type="AlphaFoldDB" id="A0A915ESC7"/>
<dbReference type="SMART" id="SM00164">
    <property type="entry name" value="TBC"/>
    <property type="match status" value="1"/>
</dbReference>
<reference evidence="3" key="1">
    <citation type="submission" date="2022-11" db="UniProtKB">
        <authorList>
            <consortium name="WormBaseParasite"/>
        </authorList>
    </citation>
    <scope>IDENTIFICATION</scope>
</reference>
<feature type="domain" description="Rab-GAP TBC" evidence="1">
    <location>
        <begin position="1"/>
        <end position="175"/>
    </location>
</feature>
<dbReference type="WBParaSite" id="jg9281">
    <property type="protein sequence ID" value="jg9281"/>
    <property type="gene ID" value="jg9281"/>
</dbReference>
<dbReference type="InterPro" id="IPR035969">
    <property type="entry name" value="Rab-GAP_TBC_sf"/>
</dbReference>
<evidence type="ECO:0000313" key="2">
    <source>
        <dbReference type="Proteomes" id="UP000887574"/>
    </source>
</evidence>
<dbReference type="InterPro" id="IPR000195">
    <property type="entry name" value="Rab-GAP-TBC_dom"/>
</dbReference>
<evidence type="ECO:0000313" key="3">
    <source>
        <dbReference type="WBParaSite" id="jg9281"/>
    </source>
</evidence>
<dbReference type="PROSITE" id="PS50086">
    <property type="entry name" value="TBC_RABGAP"/>
    <property type="match status" value="1"/>
</dbReference>
<dbReference type="FunFam" id="1.10.8.270:FF:000044">
    <property type="entry name" value="TBC Kinase homolog"/>
    <property type="match status" value="1"/>
</dbReference>
<name>A0A915ESC7_9BILA</name>
<organism evidence="2 3">
    <name type="scientific">Ditylenchus dipsaci</name>
    <dbReference type="NCBI Taxonomy" id="166011"/>
    <lineage>
        <taxon>Eukaryota</taxon>
        <taxon>Metazoa</taxon>
        <taxon>Ecdysozoa</taxon>
        <taxon>Nematoda</taxon>
        <taxon>Chromadorea</taxon>
        <taxon>Rhabditida</taxon>
        <taxon>Tylenchina</taxon>
        <taxon>Tylenchomorpha</taxon>
        <taxon>Sphaerularioidea</taxon>
        <taxon>Anguinidae</taxon>
        <taxon>Anguininae</taxon>
        <taxon>Ditylenchus</taxon>
    </lineage>
</organism>
<keyword evidence="2" id="KW-1185">Reference proteome</keyword>
<evidence type="ECO:0000259" key="1">
    <source>
        <dbReference type="PROSITE" id="PS50086"/>
    </source>
</evidence>
<sequence length="475" mass="53941">MSHEFHLLDNFSEQASDRQLQVDIPRCHQYDELMTSPVAHYKLKLLLKGWLACQEETGYVYWQGLDSLAAPFLVLNFNNLPVAFNCLSAFINKYLHNFFLKDNSDTIQEYLAVFVLLLEFIDPELAFHLNELEFQPNYLPSPDASFPLFIGIAILIQLRPQLITAQFNDAILLFSDLPDICIDSVVASSLRFYHAVPSSCAHTYHTRTIHCVASLKSQLIALLNGASPQIAHCNHEAEKMLDRESEKELIEVAERSGKSILSFQISAKQTTHKKYLDQIKSITNQLNALNSTYHTNEASKQLISIVEEFTKLVNQVQGKKPAIKKSEQVYQADVSDPKALSEDTTFILLHLEKFFAGLLQILLTEHHGKPEKVSLVELDETAHDMKSFLNMFQQHEAQLAKQTKANYLTENHPTATVLQGVGIVNYWMLAQLIELLFCGSKKEAQCKNLDLKTKFSQKPSARSYNKLLSFSPNHL</sequence>
<proteinExistence type="predicted"/>
<dbReference type="Proteomes" id="UP000887574">
    <property type="component" value="Unplaced"/>
</dbReference>
<protein>
    <submittedName>
        <fullName evidence="3">Rab-GAP TBC domain-containing protein</fullName>
    </submittedName>
</protein>